<dbReference type="OrthoDB" id="3473825at2"/>
<evidence type="ECO:0008006" key="5">
    <source>
        <dbReference type="Google" id="ProtNLM"/>
    </source>
</evidence>
<feature type="chain" id="PRO_5038754225" description="SCP domain-containing protein" evidence="2">
    <location>
        <begin position="25"/>
        <end position="236"/>
    </location>
</feature>
<name>A0A4R5AMT4_9ACTN</name>
<comment type="caution">
    <text evidence="3">The sequence shown here is derived from an EMBL/GenBank/DDBJ whole genome shotgun (WGS) entry which is preliminary data.</text>
</comment>
<feature type="region of interest" description="Disordered" evidence="1">
    <location>
        <begin position="188"/>
        <end position="236"/>
    </location>
</feature>
<reference evidence="3 4" key="1">
    <citation type="submission" date="2019-03" db="EMBL/GenBank/DDBJ databases">
        <title>Draft genome sequences of novel Actinobacteria.</title>
        <authorList>
            <person name="Sahin N."/>
            <person name="Ay H."/>
            <person name="Saygin H."/>
        </authorList>
    </citation>
    <scope>NUCLEOTIDE SEQUENCE [LARGE SCALE GENOMIC DNA]</scope>
    <source>
        <strain evidence="3 4">H3C3</strain>
    </source>
</reference>
<gene>
    <name evidence="3" type="ORF">E1298_35680</name>
</gene>
<keyword evidence="2" id="KW-0732">Signal</keyword>
<accession>A0A4R5AMT4</accession>
<keyword evidence="4" id="KW-1185">Reference proteome</keyword>
<dbReference type="NCBIfam" id="NF040603">
    <property type="entry name" value="choice_anch_P"/>
    <property type="match status" value="1"/>
</dbReference>
<feature type="signal peptide" evidence="2">
    <location>
        <begin position="1"/>
        <end position="24"/>
    </location>
</feature>
<dbReference type="AlphaFoldDB" id="A0A4R5AMT4"/>
<proteinExistence type="predicted"/>
<dbReference type="Proteomes" id="UP000294513">
    <property type="component" value="Unassembled WGS sequence"/>
</dbReference>
<evidence type="ECO:0000313" key="4">
    <source>
        <dbReference type="Proteomes" id="UP000294513"/>
    </source>
</evidence>
<sequence>MRFTGITMTGLLAAGLLATTPATAGATPLAPGDEGSAYGLTATGPAAVGPAPAVSSASREVRKSVLREEHTKLFNASALNASAAASQARAGVARLNVPKADMTASAVSADCAHGQGASHLTNAFVAGRRLDSSPPPNTTVPVDVDGVGRASMILNKQQRMPDGRLAVTAMELTLPRPEGTTLRVASATCGRGGRPAGKPAGRPAGKPAGKPAGMPAGKPAEAPAPTPVERDLPVTG</sequence>
<organism evidence="3 4">
    <name type="scientific">Actinomadura rubrisoli</name>
    <dbReference type="NCBI Taxonomy" id="2530368"/>
    <lineage>
        <taxon>Bacteria</taxon>
        <taxon>Bacillati</taxon>
        <taxon>Actinomycetota</taxon>
        <taxon>Actinomycetes</taxon>
        <taxon>Streptosporangiales</taxon>
        <taxon>Thermomonosporaceae</taxon>
        <taxon>Actinomadura</taxon>
    </lineage>
</organism>
<feature type="compositionally biased region" description="Low complexity" evidence="1">
    <location>
        <begin position="196"/>
        <end position="223"/>
    </location>
</feature>
<protein>
    <recommendedName>
        <fullName evidence="5">SCP domain-containing protein</fullName>
    </recommendedName>
</protein>
<evidence type="ECO:0000313" key="3">
    <source>
        <dbReference type="EMBL" id="TDD71522.1"/>
    </source>
</evidence>
<dbReference type="EMBL" id="SMKU01000286">
    <property type="protein sequence ID" value="TDD71522.1"/>
    <property type="molecule type" value="Genomic_DNA"/>
</dbReference>
<evidence type="ECO:0000256" key="1">
    <source>
        <dbReference type="SAM" id="MobiDB-lite"/>
    </source>
</evidence>
<evidence type="ECO:0000256" key="2">
    <source>
        <dbReference type="SAM" id="SignalP"/>
    </source>
</evidence>